<dbReference type="InterPro" id="IPR000210">
    <property type="entry name" value="BTB/POZ_dom"/>
</dbReference>
<sequence length="444" mass="50894">MLSMSCDQLEQIRQSESTDIMEPLEPPVIMEPLEPSDIMEPLEPLDIMQPLEVSDIMQPLEASDIMQPLEASDIIEPLEPSDIMDPLELSDIIEPLEPSDIISYIIRKKGKTYDVILKTSDGNEIYAHKSILASASEYFEKMFGGGFQESTQDVIEMKDISVDVLNCLIDFIYTKELDTINSDNAEEILNGAEFLQLADARVECVKFFTEKLMNDDNYLSIKDMADFRDITELSQNCIKYALSRFEFISELPSFLDEVDIELLIQLINDDNLNASYEVDVYTAVMDWVKHDLSDREYLLPGLLSLVRLVFIPTKRLLNEMKVEPLIYSNPECLELFNRVIDHYNFEYGDPLSKIITGVRPRKNTKKFIYDIMENPRAVFKIPGSTIKKDTINLFSFLNLDGNSSTINTAEWEAGMNEINFTTPWHEGWQSLFSADDISRDDDLI</sequence>
<dbReference type="Pfam" id="PF00651">
    <property type="entry name" value="BTB"/>
    <property type="match status" value="1"/>
</dbReference>
<dbReference type="Proteomes" id="UP000475862">
    <property type="component" value="Unassembled WGS sequence"/>
</dbReference>
<keyword evidence="2" id="KW-0677">Repeat</keyword>
<dbReference type="AlphaFoldDB" id="A0A6G0TZY5"/>
<keyword evidence="3" id="KW-0009">Actin-binding</keyword>
<dbReference type="OrthoDB" id="6604135at2759"/>
<dbReference type="PROSITE" id="PS50097">
    <property type="entry name" value="BTB"/>
    <property type="match status" value="1"/>
</dbReference>
<dbReference type="SMART" id="SM00225">
    <property type="entry name" value="BTB"/>
    <property type="match status" value="1"/>
</dbReference>
<gene>
    <name evidence="5" type="ORF">AGLY_003568</name>
</gene>
<reference evidence="5 6" key="1">
    <citation type="submission" date="2019-08" db="EMBL/GenBank/DDBJ databases">
        <title>The genome of the soybean aphid Biotype 1, its phylome, world population structure and adaptation to the North American continent.</title>
        <authorList>
            <person name="Giordano R."/>
            <person name="Donthu R.K."/>
            <person name="Hernandez A.G."/>
            <person name="Wright C.L."/>
            <person name="Zimin A.V."/>
        </authorList>
    </citation>
    <scope>NUCLEOTIDE SEQUENCE [LARGE SCALE GENOMIC DNA]</scope>
    <source>
        <tissue evidence="5">Whole aphids</tissue>
    </source>
</reference>
<dbReference type="SMART" id="SM00875">
    <property type="entry name" value="BACK"/>
    <property type="match status" value="1"/>
</dbReference>
<organism evidence="5 6">
    <name type="scientific">Aphis glycines</name>
    <name type="common">Soybean aphid</name>
    <dbReference type="NCBI Taxonomy" id="307491"/>
    <lineage>
        <taxon>Eukaryota</taxon>
        <taxon>Metazoa</taxon>
        <taxon>Ecdysozoa</taxon>
        <taxon>Arthropoda</taxon>
        <taxon>Hexapoda</taxon>
        <taxon>Insecta</taxon>
        <taxon>Pterygota</taxon>
        <taxon>Neoptera</taxon>
        <taxon>Paraneoptera</taxon>
        <taxon>Hemiptera</taxon>
        <taxon>Sternorrhyncha</taxon>
        <taxon>Aphidomorpha</taxon>
        <taxon>Aphidoidea</taxon>
        <taxon>Aphididae</taxon>
        <taxon>Aphidini</taxon>
        <taxon>Aphis</taxon>
        <taxon>Aphis</taxon>
    </lineage>
</organism>
<evidence type="ECO:0000259" key="4">
    <source>
        <dbReference type="PROSITE" id="PS50097"/>
    </source>
</evidence>
<dbReference type="Gene3D" id="3.30.710.10">
    <property type="entry name" value="Potassium Channel Kv1.1, Chain A"/>
    <property type="match status" value="1"/>
</dbReference>
<protein>
    <recommendedName>
        <fullName evidence="4">BTB domain-containing protein</fullName>
    </recommendedName>
</protein>
<dbReference type="SUPFAM" id="SSF54695">
    <property type="entry name" value="POZ domain"/>
    <property type="match status" value="1"/>
</dbReference>
<evidence type="ECO:0000256" key="3">
    <source>
        <dbReference type="ARBA" id="ARBA00023203"/>
    </source>
</evidence>
<dbReference type="Pfam" id="PF07707">
    <property type="entry name" value="BACK"/>
    <property type="match status" value="1"/>
</dbReference>
<evidence type="ECO:0000256" key="1">
    <source>
        <dbReference type="ARBA" id="ARBA00022441"/>
    </source>
</evidence>
<proteinExistence type="predicted"/>
<evidence type="ECO:0000313" key="5">
    <source>
        <dbReference type="EMBL" id="KAE9541577.1"/>
    </source>
</evidence>
<feature type="domain" description="BTB" evidence="4">
    <location>
        <begin position="113"/>
        <end position="181"/>
    </location>
</feature>
<keyword evidence="6" id="KW-1185">Reference proteome</keyword>
<dbReference type="PANTHER" id="PTHR24412">
    <property type="entry name" value="KELCH PROTEIN"/>
    <property type="match status" value="1"/>
</dbReference>
<dbReference type="PANTHER" id="PTHR24412:SF272">
    <property type="entry name" value="KELCH-LIKE PROTEIN DIABLO"/>
    <property type="match status" value="1"/>
</dbReference>
<dbReference type="Gene3D" id="1.25.40.420">
    <property type="match status" value="1"/>
</dbReference>
<dbReference type="CDD" id="cd18186">
    <property type="entry name" value="BTB_POZ_ZBTB_KLHL-like"/>
    <property type="match status" value="1"/>
</dbReference>
<dbReference type="InterPro" id="IPR011333">
    <property type="entry name" value="SKP1/BTB/POZ_sf"/>
</dbReference>
<keyword evidence="1" id="KW-0880">Kelch repeat</keyword>
<dbReference type="EMBL" id="VYZN01000012">
    <property type="protein sequence ID" value="KAE9541577.1"/>
    <property type="molecule type" value="Genomic_DNA"/>
</dbReference>
<accession>A0A6G0TZY5</accession>
<comment type="caution">
    <text evidence="5">The sequence shown here is derived from an EMBL/GenBank/DDBJ whole genome shotgun (WGS) entry which is preliminary data.</text>
</comment>
<name>A0A6G0TZY5_APHGL</name>
<evidence type="ECO:0000313" key="6">
    <source>
        <dbReference type="Proteomes" id="UP000475862"/>
    </source>
</evidence>
<evidence type="ECO:0000256" key="2">
    <source>
        <dbReference type="ARBA" id="ARBA00022737"/>
    </source>
</evidence>
<dbReference type="InterPro" id="IPR011705">
    <property type="entry name" value="BACK"/>
</dbReference>